<keyword evidence="4" id="KW-1185">Reference proteome</keyword>
<keyword evidence="2" id="KW-0732">Signal</keyword>
<organism evidence="3 4">
    <name type="scientific">Anopheles coluzzii</name>
    <name type="common">African malaria mosquito</name>
    <dbReference type="NCBI Taxonomy" id="1518534"/>
    <lineage>
        <taxon>Eukaryota</taxon>
        <taxon>Metazoa</taxon>
        <taxon>Ecdysozoa</taxon>
        <taxon>Arthropoda</taxon>
        <taxon>Hexapoda</taxon>
        <taxon>Insecta</taxon>
        <taxon>Pterygota</taxon>
        <taxon>Neoptera</taxon>
        <taxon>Endopterygota</taxon>
        <taxon>Diptera</taxon>
        <taxon>Nematocera</taxon>
        <taxon>Culicoidea</taxon>
        <taxon>Culicidae</taxon>
        <taxon>Anophelinae</taxon>
        <taxon>Anopheles</taxon>
    </lineage>
</organism>
<dbReference type="EnsemblMetazoa" id="ACON012446-RA">
    <property type="protein sequence ID" value="ACON012446-PA"/>
    <property type="gene ID" value="ACON012446"/>
</dbReference>
<evidence type="ECO:0000256" key="2">
    <source>
        <dbReference type="SAM" id="SignalP"/>
    </source>
</evidence>
<proteinExistence type="predicted"/>
<dbReference type="Proteomes" id="UP001105220">
    <property type="component" value="Unplaced"/>
</dbReference>
<dbReference type="AlphaFoldDB" id="A0A6E8W587"/>
<reference key="1">
    <citation type="journal article" date="2019" name="Genes (Basel)">
        <title>A High-Quality De novo Genome Assembly from a Single Mosquito Using PacBio Sequencing.</title>
        <authorList>
            <person name="Kingan S.B."/>
            <person name="Heaton H."/>
            <person name="Cudini J."/>
            <person name="Lambert C.C."/>
            <person name="Baybayan P."/>
            <person name="Galvin B.D."/>
            <person name="Durbin R."/>
            <person name="Korlach J."/>
            <person name="Lawniczak M.K.N."/>
        </authorList>
    </citation>
    <scope>NUCLEOTIDE SEQUENCE [LARGE SCALE GENOMIC DNA]</scope>
    <source>
        <strain>Mali-NIH</strain>
    </source>
</reference>
<evidence type="ECO:0000313" key="4">
    <source>
        <dbReference type="Proteomes" id="UP001105220"/>
    </source>
</evidence>
<evidence type="ECO:0000313" key="3">
    <source>
        <dbReference type="EnsemblMetazoa" id="ACON012446-PA"/>
    </source>
</evidence>
<sequence>MRNLFLILTLALALASAEPTNDKGDTVPEEVIEEVKASEDKPADNDDTSSVDTNLNILYLN</sequence>
<accession>A0A6E8W587</accession>
<protein>
    <submittedName>
        <fullName evidence="3">Uncharacterized protein</fullName>
    </submittedName>
</protein>
<feature type="signal peptide" evidence="2">
    <location>
        <begin position="1"/>
        <end position="17"/>
    </location>
</feature>
<dbReference type="VEuPathDB" id="VectorBase:ACON012446"/>
<name>A0A6E8W587_ANOCL</name>
<feature type="chain" id="PRO_5026155764" evidence="2">
    <location>
        <begin position="18"/>
        <end position="61"/>
    </location>
</feature>
<feature type="region of interest" description="Disordered" evidence="1">
    <location>
        <begin position="18"/>
        <end position="55"/>
    </location>
</feature>
<reference evidence="3" key="2">
    <citation type="submission" date="2020-05" db="UniProtKB">
        <authorList>
            <consortium name="EnsemblMetazoa"/>
        </authorList>
    </citation>
    <scope>IDENTIFICATION</scope>
    <source>
        <strain evidence="3">Ngousso</strain>
    </source>
</reference>
<evidence type="ECO:0000256" key="1">
    <source>
        <dbReference type="SAM" id="MobiDB-lite"/>
    </source>
</evidence>
<feature type="compositionally biased region" description="Basic and acidic residues" evidence="1">
    <location>
        <begin position="33"/>
        <end position="44"/>
    </location>
</feature>